<dbReference type="Proteomes" id="UP000053372">
    <property type="component" value="Unassembled WGS sequence"/>
</dbReference>
<evidence type="ECO:0000256" key="1">
    <source>
        <dbReference type="SAM" id="Phobius"/>
    </source>
</evidence>
<dbReference type="PANTHER" id="PTHR36178:SF1">
    <property type="entry name" value="SODIUM_GLUTAMATE SYMPORTER"/>
    <property type="match status" value="1"/>
</dbReference>
<dbReference type="Pfam" id="PF03616">
    <property type="entry name" value="Glt_symporter"/>
    <property type="match status" value="1"/>
</dbReference>
<dbReference type="GO" id="GO:0015501">
    <property type="term" value="F:glutamate:sodium symporter activity"/>
    <property type="evidence" value="ECO:0007669"/>
    <property type="project" value="InterPro"/>
</dbReference>
<accession>A0A0V7ZZW6</accession>
<feature type="transmembrane region" description="Helical" evidence="1">
    <location>
        <begin position="290"/>
        <end position="311"/>
    </location>
</feature>
<feature type="transmembrane region" description="Helical" evidence="1">
    <location>
        <begin position="79"/>
        <end position="99"/>
    </location>
</feature>
<feature type="transmembrane region" description="Helical" evidence="1">
    <location>
        <begin position="120"/>
        <end position="141"/>
    </location>
</feature>
<dbReference type="RefSeq" id="WP_027845276.1">
    <property type="nucleotide sequence ID" value="NZ_LMTZ01000006.1"/>
</dbReference>
<dbReference type="PANTHER" id="PTHR36178">
    <property type="entry name" value="SLR0625 PROTEIN"/>
    <property type="match status" value="1"/>
</dbReference>
<reference evidence="2 4" key="1">
    <citation type="journal article" date="2015" name="Genome Announc.">
        <title>Draft Genome of the Euendolithic (true boring) Cyanobacterium Mastigocoleus testarum strain BC008.</title>
        <authorList>
            <person name="Guida B.S."/>
            <person name="Garcia-Pichel F."/>
        </authorList>
    </citation>
    <scope>NUCLEOTIDE SEQUENCE [LARGE SCALE GENOMIC DNA]</scope>
    <source>
        <strain evidence="2 4">BC008</strain>
    </source>
</reference>
<dbReference type="OrthoDB" id="9801557at2"/>
<keyword evidence="1" id="KW-0812">Transmembrane</keyword>
<dbReference type="AlphaFoldDB" id="A0A0V7ZZW6"/>
<dbReference type="GO" id="GO:0016020">
    <property type="term" value="C:membrane"/>
    <property type="evidence" value="ECO:0007669"/>
    <property type="project" value="InterPro"/>
</dbReference>
<dbReference type="GO" id="GO:0015813">
    <property type="term" value="P:L-glutamate transmembrane transport"/>
    <property type="evidence" value="ECO:0007669"/>
    <property type="project" value="InterPro"/>
</dbReference>
<name>A0A0V7ZZW6_9CYAN</name>
<protein>
    <submittedName>
        <fullName evidence="2">Sodium:glutamate symporter</fullName>
    </submittedName>
</protein>
<keyword evidence="1" id="KW-0472">Membrane</keyword>
<evidence type="ECO:0000313" key="3">
    <source>
        <dbReference type="EMBL" id="KST70046.1"/>
    </source>
</evidence>
<feature type="transmembrane region" description="Helical" evidence="1">
    <location>
        <begin position="331"/>
        <end position="349"/>
    </location>
</feature>
<feature type="transmembrane region" description="Helical" evidence="1">
    <location>
        <begin position="6"/>
        <end position="24"/>
    </location>
</feature>
<feature type="transmembrane region" description="Helical" evidence="1">
    <location>
        <begin position="248"/>
        <end position="270"/>
    </location>
</feature>
<evidence type="ECO:0000313" key="2">
    <source>
        <dbReference type="EMBL" id="KST69903.1"/>
    </source>
</evidence>
<evidence type="ECO:0000313" key="4">
    <source>
        <dbReference type="Proteomes" id="UP000053372"/>
    </source>
</evidence>
<feature type="transmembrane region" description="Helical" evidence="1">
    <location>
        <begin position="450"/>
        <end position="469"/>
    </location>
</feature>
<feature type="transmembrane region" description="Helical" evidence="1">
    <location>
        <begin position="180"/>
        <end position="200"/>
    </location>
</feature>
<dbReference type="InterPro" id="IPR004445">
    <property type="entry name" value="GltS"/>
</dbReference>
<feature type="transmembrane region" description="Helical" evidence="1">
    <location>
        <begin position="36"/>
        <end position="59"/>
    </location>
</feature>
<keyword evidence="1" id="KW-1133">Transmembrane helix</keyword>
<gene>
    <name evidence="2" type="ORF">BC008_05550</name>
    <name evidence="3" type="ORF">BC008_06285</name>
</gene>
<keyword evidence="4" id="KW-1185">Reference proteome</keyword>
<organism evidence="2 4">
    <name type="scientific">Mastigocoleus testarum BC008</name>
    <dbReference type="NCBI Taxonomy" id="371196"/>
    <lineage>
        <taxon>Bacteria</taxon>
        <taxon>Bacillati</taxon>
        <taxon>Cyanobacteriota</taxon>
        <taxon>Cyanophyceae</taxon>
        <taxon>Nostocales</taxon>
        <taxon>Hapalosiphonaceae</taxon>
        <taxon>Mastigocoleus</taxon>
    </lineage>
</organism>
<proteinExistence type="predicted"/>
<comment type="caution">
    <text evidence="2">The sequence shown here is derived from an EMBL/GenBank/DDBJ whole genome shotgun (WGS) entry which is preliminary data.</text>
</comment>
<feature type="transmembrane region" description="Helical" evidence="1">
    <location>
        <begin position="425"/>
        <end position="444"/>
    </location>
</feature>
<sequence length="482" mass="52639">MFRLIDVFWAYIFIAVLILVGRFIRQRIRILRSLYIPSSLVAGVIALLLGPSVLGAIVAANNPASPWANGLFPEAIRTVWSQSPSIFINIVFATLFLGQSIPGWRMIWRQASPQAAFGQTLGWGQYVIGLLLSITVLTPVFKLPPIAAALIEVGFEGGHGTAAGMAQTFEQLNFPAGKDLSLTLATIGLVGGIVAGTWLMNWGKSTGRIQIERQTEIDLDIEQSKENQINVEGHSDIEIARKYLFRDLLIDPISLNFGFVGLAIAVGWLIQQSLILIESLTWGMGEGFRLMPYVPLFPIALIGGIIVQLLVVRVGSSYMISRPLMERIGGLALDITIITALATISLTALGENLPAILILSVAGILWNIFVFIFLAPRLIPFYPYERGLGDLGQSMGVTSTGILLLRMVDPDNRSGAFECFAYKQLLFEPILGGGLFTAAAPPLIARYGAFPILLLTSGMLGFWLIFGFWNCKELQKDSQNDI</sequence>
<dbReference type="EMBL" id="LMTZ01000011">
    <property type="protein sequence ID" value="KST69903.1"/>
    <property type="molecule type" value="Genomic_DNA"/>
</dbReference>
<feature type="transmembrane region" description="Helical" evidence="1">
    <location>
        <begin position="355"/>
        <end position="376"/>
    </location>
</feature>
<dbReference type="EMBL" id="LMTZ01000006">
    <property type="protein sequence ID" value="KST70046.1"/>
    <property type="molecule type" value="Genomic_DNA"/>
</dbReference>